<feature type="transmembrane region" description="Helical" evidence="1">
    <location>
        <begin position="32"/>
        <end position="51"/>
    </location>
</feature>
<reference evidence="3 4" key="1">
    <citation type="submission" date="2018-02" db="EMBL/GenBank/DDBJ databases">
        <authorList>
            <person name="Cohen D.B."/>
            <person name="Kent A.D."/>
        </authorList>
    </citation>
    <scope>NUCLEOTIDE SEQUENCE [LARGE SCALE GENOMIC DNA]</scope>
    <source>
        <strain evidence="3 4">CCAP 1448/3</strain>
    </source>
</reference>
<keyword evidence="1" id="KW-0472">Membrane</keyword>
<evidence type="ECO:0000313" key="4">
    <source>
        <dbReference type="Proteomes" id="UP000238762"/>
    </source>
</evidence>
<dbReference type="Pfam" id="PF03372">
    <property type="entry name" value="Exo_endo_phos"/>
    <property type="match status" value="1"/>
</dbReference>
<evidence type="ECO:0000256" key="1">
    <source>
        <dbReference type="SAM" id="Phobius"/>
    </source>
</evidence>
<keyword evidence="4" id="KW-1185">Reference proteome</keyword>
<organism evidence="3 4">
    <name type="scientific">Merismopedia glauca CCAP 1448/3</name>
    <dbReference type="NCBI Taxonomy" id="1296344"/>
    <lineage>
        <taxon>Bacteria</taxon>
        <taxon>Bacillati</taxon>
        <taxon>Cyanobacteriota</taxon>
        <taxon>Cyanophyceae</taxon>
        <taxon>Synechococcales</taxon>
        <taxon>Merismopediaceae</taxon>
        <taxon>Merismopedia</taxon>
    </lineage>
</organism>
<dbReference type="SUPFAM" id="SSF56219">
    <property type="entry name" value="DNase I-like"/>
    <property type="match status" value="1"/>
</dbReference>
<keyword evidence="1" id="KW-1133">Transmembrane helix</keyword>
<comment type="caution">
    <text evidence="3">The sequence shown here is derived from an EMBL/GenBank/DDBJ whole genome shotgun (WGS) entry which is preliminary data.</text>
</comment>
<dbReference type="AlphaFoldDB" id="A0A2T1BXS4"/>
<dbReference type="InterPro" id="IPR036691">
    <property type="entry name" value="Endo/exonu/phosph_ase_sf"/>
</dbReference>
<dbReference type="GO" id="GO:0003824">
    <property type="term" value="F:catalytic activity"/>
    <property type="evidence" value="ECO:0007669"/>
    <property type="project" value="InterPro"/>
</dbReference>
<name>A0A2T1BXS4_9CYAN</name>
<keyword evidence="1" id="KW-0812">Transmembrane</keyword>
<dbReference type="EMBL" id="PVWJ01000160">
    <property type="protein sequence ID" value="PSB00792.1"/>
    <property type="molecule type" value="Genomic_DNA"/>
</dbReference>
<gene>
    <name evidence="3" type="ORF">C7B64_21715</name>
</gene>
<feature type="domain" description="Endonuclease/exonuclease/phosphatase" evidence="2">
    <location>
        <begin position="77"/>
        <end position="286"/>
    </location>
</feature>
<dbReference type="Proteomes" id="UP000238762">
    <property type="component" value="Unassembled WGS sequence"/>
</dbReference>
<evidence type="ECO:0000313" key="3">
    <source>
        <dbReference type="EMBL" id="PSB00792.1"/>
    </source>
</evidence>
<dbReference type="Gene3D" id="3.60.10.10">
    <property type="entry name" value="Endonuclease/exonuclease/phosphatase"/>
    <property type="match status" value="1"/>
</dbReference>
<evidence type="ECO:0000259" key="2">
    <source>
        <dbReference type="Pfam" id="PF03372"/>
    </source>
</evidence>
<dbReference type="InterPro" id="IPR005135">
    <property type="entry name" value="Endo/exonuclease/phosphatase"/>
</dbReference>
<reference evidence="3 4" key="2">
    <citation type="submission" date="2018-03" db="EMBL/GenBank/DDBJ databases">
        <title>The ancient ancestry and fast evolution of plastids.</title>
        <authorList>
            <person name="Moore K.R."/>
            <person name="Magnabosco C."/>
            <person name="Momper L."/>
            <person name="Gold D.A."/>
            <person name="Bosak T."/>
            <person name="Fournier G.P."/>
        </authorList>
    </citation>
    <scope>NUCLEOTIDE SEQUENCE [LARGE SCALE GENOMIC DNA]</scope>
    <source>
        <strain evidence="3 4">CCAP 1448/3</strain>
    </source>
</reference>
<feature type="transmembrane region" description="Helical" evidence="1">
    <location>
        <begin position="6"/>
        <end position="23"/>
    </location>
</feature>
<sequence length="296" mass="33674">MLEHPRPQYALVLVIAILVSLLVPKRRKAKRWSLIWLVPLTINLCLIYPVFIGSSHNSRETGTNSLKIVHATLDRTNPEQIAQAIEYLENQQVDLISLIEVTPEYLTQLQFGLKNYRVIVAEPKKNTHGSVWLASVKLSPQIEFRDSEIIHLPAKNDRPLLKITMSLGGKEIILVSFQAIRPRDRHTVAYQKVELAALANWSRKILESPNQELVAIGDYNSTPWYGYFRKMLSDSGLVNSQSGFGLQPTWHASLPFMLQVPINHCLHSSGLHTIRRWVGKDIGSDHLPLFVELRLN</sequence>
<protein>
    <recommendedName>
        <fullName evidence="2">Endonuclease/exonuclease/phosphatase domain-containing protein</fullName>
    </recommendedName>
</protein>
<proteinExistence type="predicted"/>
<accession>A0A2T1BXS4</accession>